<accession>A0A0E9XVQ0</accession>
<protein>
    <submittedName>
        <fullName evidence="1">Uncharacterized protein</fullName>
    </submittedName>
</protein>
<organism evidence="1">
    <name type="scientific">Anguilla anguilla</name>
    <name type="common">European freshwater eel</name>
    <name type="synonym">Muraena anguilla</name>
    <dbReference type="NCBI Taxonomy" id="7936"/>
    <lineage>
        <taxon>Eukaryota</taxon>
        <taxon>Metazoa</taxon>
        <taxon>Chordata</taxon>
        <taxon>Craniata</taxon>
        <taxon>Vertebrata</taxon>
        <taxon>Euteleostomi</taxon>
        <taxon>Actinopterygii</taxon>
        <taxon>Neopterygii</taxon>
        <taxon>Teleostei</taxon>
        <taxon>Anguilliformes</taxon>
        <taxon>Anguillidae</taxon>
        <taxon>Anguilla</taxon>
    </lineage>
</organism>
<evidence type="ECO:0000313" key="1">
    <source>
        <dbReference type="EMBL" id="JAI05941.1"/>
    </source>
</evidence>
<sequence length="33" mass="4020">MSVFWFLFFKSLSRLMILALRLSFRHFAKQGLK</sequence>
<dbReference type="EMBL" id="GBXM01002637">
    <property type="protein sequence ID" value="JAI05941.1"/>
    <property type="molecule type" value="Transcribed_RNA"/>
</dbReference>
<reference evidence="1" key="2">
    <citation type="journal article" date="2015" name="Fish Shellfish Immunol.">
        <title>Early steps in the European eel (Anguilla anguilla)-Vibrio vulnificus interaction in the gills: Role of the RtxA13 toxin.</title>
        <authorList>
            <person name="Callol A."/>
            <person name="Pajuelo D."/>
            <person name="Ebbesson L."/>
            <person name="Teles M."/>
            <person name="MacKenzie S."/>
            <person name="Amaro C."/>
        </authorList>
    </citation>
    <scope>NUCLEOTIDE SEQUENCE</scope>
</reference>
<reference evidence="1" key="1">
    <citation type="submission" date="2014-11" db="EMBL/GenBank/DDBJ databases">
        <authorList>
            <person name="Amaro Gonzalez C."/>
        </authorList>
    </citation>
    <scope>NUCLEOTIDE SEQUENCE</scope>
</reference>
<proteinExistence type="predicted"/>
<dbReference type="EMBL" id="GBXM01002638">
    <property type="protein sequence ID" value="JAI05940.1"/>
    <property type="molecule type" value="Transcribed_RNA"/>
</dbReference>
<dbReference type="AlphaFoldDB" id="A0A0E9XVQ0"/>
<name>A0A0E9XVQ0_ANGAN</name>